<accession>A0A1V6C9Q1</accession>
<keyword evidence="2" id="KW-0717">Septation</keyword>
<dbReference type="InterPro" id="IPR007170">
    <property type="entry name" value="SpoVG"/>
</dbReference>
<dbReference type="PANTHER" id="PTHR38429">
    <property type="entry name" value="SEPTATION PROTEIN SPOVG-RELATED"/>
    <property type="match status" value="1"/>
</dbReference>
<comment type="caution">
    <text evidence="4">The sequence shown here is derived from an EMBL/GenBank/DDBJ whole genome shotgun (WGS) entry which is preliminary data.</text>
</comment>
<sequence>MEITETRISPINKPNSRLRAYASVTFDNSFVIREIRIIEGKNGLFIAMPSRKMQKPCPRCNFKNPITDKFCGQCGAEIKIAEQKNPRIGPQQHKDLAHPINTQFRDYLQKKVIEAYNQQKGNTTGKETQSEN</sequence>
<dbReference type="AlphaFoldDB" id="A0A1V6C9Q1"/>
<evidence type="ECO:0000256" key="2">
    <source>
        <dbReference type="ARBA" id="ARBA00023210"/>
    </source>
</evidence>
<dbReference type="EMBL" id="MWDQ01000073">
    <property type="protein sequence ID" value="OQB73622.1"/>
    <property type="molecule type" value="Genomic_DNA"/>
</dbReference>
<dbReference type="Gene3D" id="3.30.1120.40">
    <property type="entry name" value="Stage V sporulation protein G"/>
    <property type="match status" value="1"/>
</dbReference>
<dbReference type="InterPro" id="IPR036751">
    <property type="entry name" value="SpoVG_sf"/>
</dbReference>
<proteinExistence type="predicted"/>
<dbReference type="Pfam" id="PF04026">
    <property type="entry name" value="SpoVG"/>
    <property type="match status" value="1"/>
</dbReference>
<dbReference type="SUPFAM" id="SSF160537">
    <property type="entry name" value="SpoVG-like"/>
    <property type="match status" value="1"/>
</dbReference>
<keyword evidence="3" id="KW-0131">Cell cycle</keyword>
<dbReference type="Proteomes" id="UP000485562">
    <property type="component" value="Unassembled WGS sequence"/>
</dbReference>
<dbReference type="PANTHER" id="PTHR38429:SF1">
    <property type="entry name" value="SEPTATION PROTEIN SPOVG-RELATED"/>
    <property type="match status" value="1"/>
</dbReference>
<evidence type="ECO:0000256" key="3">
    <source>
        <dbReference type="ARBA" id="ARBA00023306"/>
    </source>
</evidence>
<evidence type="ECO:0000313" key="4">
    <source>
        <dbReference type="EMBL" id="OQB73622.1"/>
    </source>
</evidence>
<keyword evidence="1" id="KW-0132">Cell division</keyword>
<evidence type="ECO:0000256" key="1">
    <source>
        <dbReference type="ARBA" id="ARBA00022618"/>
    </source>
</evidence>
<dbReference type="GO" id="GO:0030435">
    <property type="term" value="P:sporulation resulting in formation of a cellular spore"/>
    <property type="evidence" value="ECO:0007669"/>
    <property type="project" value="InterPro"/>
</dbReference>
<name>A0A1V6C9Q1_UNCT6</name>
<reference evidence="4" key="1">
    <citation type="submission" date="2017-02" db="EMBL/GenBank/DDBJ databases">
        <title>Delving into the versatile metabolic prowess of the omnipresent phylum Bacteroidetes.</title>
        <authorList>
            <person name="Nobu M.K."/>
            <person name="Mei R."/>
            <person name="Narihiro T."/>
            <person name="Kuroda K."/>
            <person name="Liu W.-T."/>
        </authorList>
    </citation>
    <scope>NUCLEOTIDE SEQUENCE</scope>
    <source>
        <strain evidence="4">ADurb.Bin131</strain>
    </source>
</reference>
<protein>
    <submittedName>
        <fullName evidence="4">Septation protein SpoVG</fullName>
    </submittedName>
</protein>
<dbReference type="GO" id="GO:0000917">
    <property type="term" value="P:division septum assembly"/>
    <property type="evidence" value="ECO:0007669"/>
    <property type="project" value="UniProtKB-KW"/>
</dbReference>
<organism evidence="4">
    <name type="scientific">candidate division TA06 bacterium ADurb.Bin131</name>
    <dbReference type="NCBI Taxonomy" id="1852827"/>
    <lineage>
        <taxon>Bacteria</taxon>
        <taxon>Bacteria division TA06</taxon>
    </lineage>
</organism>
<gene>
    <name evidence="4" type="primary">spoVG</name>
    <name evidence="4" type="ORF">BWX89_00879</name>
</gene>